<evidence type="ECO:0000313" key="5">
    <source>
        <dbReference type="EMBL" id="KAJ9601024.1"/>
    </source>
</evidence>
<evidence type="ECO:0000256" key="1">
    <source>
        <dbReference type="SAM" id="MobiDB-lite"/>
    </source>
</evidence>
<proteinExistence type="predicted"/>
<evidence type="ECO:0008006" key="7">
    <source>
        <dbReference type="Google" id="ProtNLM"/>
    </source>
</evidence>
<feature type="transmembrane region" description="Helical" evidence="2">
    <location>
        <begin position="415"/>
        <end position="434"/>
    </location>
</feature>
<dbReference type="GO" id="GO:0016747">
    <property type="term" value="F:acyltransferase activity, transferring groups other than amino-acyl groups"/>
    <property type="evidence" value="ECO:0007669"/>
    <property type="project" value="InterPro"/>
</dbReference>
<dbReference type="Pfam" id="PF01757">
    <property type="entry name" value="Acyl_transf_3"/>
    <property type="match status" value="1"/>
</dbReference>
<comment type="caution">
    <text evidence="5">The sequence shown here is derived from an EMBL/GenBank/DDBJ whole genome shotgun (WGS) entry which is preliminary data.</text>
</comment>
<dbReference type="EMBL" id="JASPKZ010000038">
    <property type="protein sequence ID" value="KAJ9601024.1"/>
    <property type="molecule type" value="Genomic_DNA"/>
</dbReference>
<feature type="transmembrane region" description="Helical" evidence="2">
    <location>
        <begin position="189"/>
        <end position="209"/>
    </location>
</feature>
<organism evidence="5 6">
    <name type="scientific">Diploptera punctata</name>
    <name type="common">Pacific beetle cockroach</name>
    <dbReference type="NCBI Taxonomy" id="6984"/>
    <lineage>
        <taxon>Eukaryota</taxon>
        <taxon>Metazoa</taxon>
        <taxon>Ecdysozoa</taxon>
        <taxon>Arthropoda</taxon>
        <taxon>Hexapoda</taxon>
        <taxon>Insecta</taxon>
        <taxon>Pterygota</taxon>
        <taxon>Neoptera</taxon>
        <taxon>Polyneoptera</taxon>
        <taxon>Dictyoptera</taxon>
        <taxon>Blattodea</taxon>
        <taxon>Blaberoidea</taxon>
        <taxon>Blaberidae</taxon>
        <taxon>Diplopterinae</taxon>
        <taxon>Diploptera</taxon>
    </lineage>
</organism>
<dbReference type="InterPro" id="IPR006621">
    <property type="entry name" value="Nose-resist-to-fluoxetine_N"/>
</dbReference>
<dbReference type="PANTHER" id="PTHR11161">
    <property type="entry name" value="O-ACYLTRANSFERASE"/>
    <property type="match status" value="1"/>
</dbReference>
<feature type="transmembrane region" description="Helical" evidence="2">
    <location>
        <begin position="488"/>
        <end position="505"/>
    </location>
</feature>
<reference evidence="5" key="2">
    <citation type="submission" date="2023-05" db="EMBL/GenBank/DDBJ databases">
        <authorList>
            <person name="Fouks B."/>
        </authorList>
    </citation>
    <scope>NUCLEOTIDE SEQUENCE</scope>
    <source>
        <strain evidence="5">Stay&amp;Tobe</strain>
        <tissue evidence="5">Testes</tissue>
    </source>
</reference>
<dbReference type="Pfam" id="PF20146">
    <property type="entry name" value="NRF"/>
    <property type="match status" value="1"/>
</dbReference>
<keyword evidence="2" id="KW-0812">Transmembrane</keyword>
<dbReference type="InterPro" id="IPR002656">
    <property type="entry name" value="Acyl_transf_3_dom"/>
</dbReference>
<gene>
    <name evidence="5" type="ORF">L9F63_000862</name>
</gene>
<dbReference type="InterPro" id="IPR052728">
    <property type="entry name" value="O2_lipid_transport_reg"/>
</dbReference>
<feature type="region of interest" description="Disordered" evidence="1">
    <location>
        <begin position="599"/>
        <end position="629"/>
    </location>
</feature>
<feature type="transmembrane region" description="Helical" evidence="2">
    <location>
        <begin position="127"/>
        <end position="149"/>
    </location>
</feature>
<feature type="domain" description="Nose resistant-to-fluoxetine protein N-terminal" evidence="4">
    <location>
        <begin position="1"/>
        <end position="86"/>
    </location>
</feature>
<feature type="compositionally biased region" description="Basic and acidic residues" evidence="1">
    <location>
        <begin position="603"/>
        <end position="627"/>
    </location>
</feature>
<evidence type="ECO:0000256" key="2">
    <source>
        <dbReference type="SAM" id="Phobius"/>
    </source>
</evidence>
<name>A0AAD8AL12_DIPPU</name>
<dbReference type="Proteomes" id="UP001233999">
    <property type="component" value="Unassembled WGS sequence"/>
</dbReference>
<dbReference type="PANTHER" id="PTHR11161:SF0">
    <property type="entry name" value="O-ACYLTRANSFERASE LIKE PROTEIN"/>
    <property type="match status" value="1"/>
</dbReference>
<accession>A0AAD8AL12</accession>
<sequence length="652" mass="74178">MGNYDQCVGIEVKKDEEIEFRGQQCSATFQIRRLPGEDNYADLDMKDMFIALLKASDSEDWGSSDSAPYTWALCVPSSCTAADVQTYFQQVLDPLNVKNRVQVLISVLPENCLVADETKIRFTASEIAIIVMIGIFAAVLIGSTSYDVIVKRDSQNKDKSTKHAILMSFSVYTNGKNLLNTNLGAETMACLHGLRFLSILWILFGHTYYMKSISPNINHIAVKYYDQEVTKMAVMNATMTTDTFFVLSGVLLCYNFMREWEKTKSFNILTFYIHRYLRLTPPYAFVIFFYATLLYHLGSGPLWNSQMGLNRDYCIENWWTNLLYINNYINIDRMCMNQTWYLAVDMQLFWLSPLLLYPLARWPKIGKLIIGITMIASVIIPLAITIAQNLTAIMLYNKDLEMVGEVYTYIYSRTYTRAGPYIIGITLGYLLHVLKGKTVTIPKICVALGWVVSIVSLAAIMFSGAVFYRGDHEYNAGEAGIYAGVHRPAWALCISWIAFACIKGYGGPVDAFLSWTLFIPLSRLTYCAYLCHYIFLQYNVASRRTPGYLSDYHIVHEFSGNFVLSFVLAAMISLAFEIPSMNLDKILLRRKKPEISPQPVVDENTRIKSSYDNEGYKEDSSPDDPRGRSVQVISKNYSTISLDFQQHENSKQ</sequence>
<keyword evidence="6" id="KW-1185">Reference proteome</keyword>
<feature type="transmembrane region" description="Helical" evidence="2">
    <location>
        <begin position="233"/>
        <end position="256"/>
    </location>
</feature>
<feature type="transmembrane region" description="Helical" evidence="2">
    <location>
        <begin position="369"/>
        <end position="395"/>
    </location>
</feature>
<keyword evidence="2" id="KW-0472">Membrane</keyword>
<feature type="transmembrane region" description="Helical" evidence="2">
    <location>
        <begin position="512"/>
        <end position="535"/>
    </location>
</feature>
<feature type="transmembrane region" description="Helical" evidence="2">
    <location>
        <begin position="562"/>
        <end position="583"/>
    </location>
</feature>
<keyword evidence="2" id="KW-1133">Transmembrane helix</keyword>
<feature type="transmembrane region" description="Helical" evidence="2">
    <location>
        <begin position="446"/>
        <end position="468"/>
    </location>
</feature>
<evidence type="ECO:0000259" key="4">
    <source>
        <dbReference type="Pfam" id="PF20146"/>
    </source>
</evidence>
<reference evidence="5" key="1">
    <citation type="journal article" date="2023" name="IScience">
        <title>Live-bearing cockroach genome reveals convergent evolutionary mechanisms linked to viviparity in insects and beyond.</title>
        <authorList>
            <person name="Fouks B."/>
            <person name="Harrison M.C."/>
            <person name="Mikhailova A.A."/>
            <person name="Marchal E."/>
            <person name="English S."/>
            <person name="Carruthers M."/>
            <person name="Jennings E.C."/>
            <person name="Chiamaka E.L."/>
            <person name="Frigard R.A."/>
            <person name="Pippel M."/>
            <person name="Attardo G.M."/>
            <person name="Benoit J.B."/>
            <person name="Bornberg-Bauer E."/>
            <person name="Tobe S.S."/>
        </authorList>
    </citation>
    <scope>NUCLEOTIDE SEQUENCE</scope>
    <source>
        <strain evidence="5">Stay&amp;Tobe</strain>
    </source>
</reference>
<feature type="transmembrane region" description="Helical" evidence="2">
    <location>
        <begin position="340"/>
        <end position="357"/>
    </location>
</feature>
<dbReference type="AlphaFoldDB" id="A0AAD8AL12"/>
<evidence type="ECO:0000259" key="3">
    <source>
        <dbReference type="Pfam" id="PF01757"/>
    </source>
</evidence>
<evidence type="ECO:0000313" key="6">
    <source>
        <dbReference type="Proteomes" id="UP001233999"/>
    </source>
</evidence>
<feature type="transmembrane region" description="Helical" evidence="2">
    <location>
        <begin position="276"/>
        <end position="297"/>
    </location>
</feature>
<protein>
    <recommendedName>
        <fullName evidence="7">Nose resistant to fluoxetine protein 6</fullName>
    </recommendedName>
</protein>
<feature type="domain" description="Acyltransferase 3" evidence="3">
    <location>
        <begin position="190"/>
        <end position="538"/>
    </location>
</feature>